<evidence type="ECO:0000313" key="12">
    <source>
        <dbReference type="Proteomes" id="UP000064967"/>
    </source>
</evidence>
<evidence type="ECO:0000256" key="4">
    <source>
        <dbReference type="ARBA" id="ARBA00022741"/>
    </source>
</evidence>
<dbReference type="PATRIC" id="fig|1391654.3.peg.2605"/>
<dbReference type="Proteomes" id="UP000064967">
    <property type="component" value="Chromosome"/>
</dbReference>
<evidence type="ECO:0000256" key="9">
    <source>
        <dbReference type="SAM" id="Phobius"/>
    </source>
</evidence>
<dbReference type="EC" id="2.7.11.1" evidence="1"/>
<dbReference type="PROSITE" id="PS00108">
    <property type="entry name" value="PROTEIN_KINASE_ST"/>
    <property type="match status" value="1"/>
</dbReference>
<dbReference type="FunFam" id="1.10.510.10:FF:000021">
    <property type="entry name" value="Serine/threonine protein kinase"/>
    <property type="match status" value="1"/>
</dbReference>
<dbReference type="InterPro" id="IPR011009">
    <property type="entry name" value="Kinase-like_dom_sf"/>
</dbReference>
<gene>
    <name evidence="11" type="ORF">AKJ09_02567</name>
</gene>
<evidence type="ECO:0000256" key="5">
    <source>
        <dbReference type="ARBA" id="ARBA00022777"/>
    </source>
</evidence>
<evidence type="ECO:0000256" key="1">
    <source>
        <dbReference type="ARBA" id="ARBA00012513"/>
    </source>
</evidence>
<dbReference type="Pfam" id="PF00069">
    <property type="entry name" value="Pkinase"/>
    <property type="match status" value="1"/>
</dbReference>
<dbReference type="InterPro" id="IPR008271">
    <property type="entry name" value="Ser/Thr_kinase_AS"/>
</dbReference>
<accession>A0A0K1PQU7</accession>
<protein>
    <recommendedName>
        <fullName evidence="1">non-specific serine/threonine protein kinase</fullName>
        <ecNumber evidence="1">2.7.11.1</ecNumber>
    </recommendedName>
</protein>
<dbReference type="SUPFAM" id="SSF56112">
    <property type="entry name" value="Protein kinase-like (PK-like)"/>
    <property type="match status" value="1"/>
</dbReference>
<evidence type="ECO:0000256" key="8">
    <source>
        <dbReference type="SAM" id="MobiDB-lite"/>
    </source>
</evidence>
<evidence type="ECO:0000259" key="10">
    <source>
        <dbReference type="PROSITE" id="PS50011"/>
    </source>
</evidence>
<evidence type="ECO:0000256" key="7">
    <source>
        <dbReference type="PROSITE-ProRule" id="PRU10141"/>
    </source>
</evidence>
<dbReference type="EMBL" id="CP012333">
    <property type="protein sequence ID" value="AKU95903.1"/>
    <property type="molecule type" value="Genomic_DNA"/>
</dbReference>
<dbReference type="GO" id="GO:0004674">
    <property type="term" value="F:protein serine/threonine kinase activity"/>
    <property type="evidence" value="ECO:0007669"/>
    <property type="project" value="UniProtKB-KW"/>
</dbReference>
<dbReference type="PANTHER" id="PTHR43289">
    <property type="entry name" value="MITOGEN-ACTIVATED PROTEIN KINASE KINASE KINASE 20-RELATED"/>
    <property type="match status" value="1"/>
</dbReference>
<dbReference type="PANTHER" id="PTHR43289:SF6">
    <property type="entry name" value="SERINE_THREONINE-PROTEIN KINASE NEKL-3"/>
    <property type="match status" value="1"/>
</dbReference>
<proteinExistence type="predicted"/>
<dbReference type="Gene3D" id="3.30.200.20">
    <property type="entry name" value="Phosphorylase Kinase, domain 1"/>
    <property type="match status" value="1"/>
</dbReference>
<keyword evidence="9" id="KW-1133">Transmembrane helix</keyword>
<keyword evidence="4 7" id="KW-0547">Nucleotide-binding</keyword>
<evidence type="ECO:0000256" key="2">
    <source>
        <dbReference type="ARBA" id="ARBA00022527"/>
    </source>
</evidence>
<sequence>MTLRADPRQELSDCATLLAMTQGDVGQDPLVGATIAGKYKVVKQLGEGGMGCVYLAEQQLGSTARKVALKTLHKHLSHDPSIQARFDREAGTVAALEHPNTIQVFDYGKMDDGTLYIVMEFVQGRSVADILEKDGPMQPSRVEHIMKQVCGSLEEAHGHGIIHRDLKPDNVVLCERAGQKDWVEVLDFGIAKRSNEHDPNEAKLTQQGMVLGTPPYMSPEQFTGQPIDVRSDIYALGVMAYEMLTARLPFEANTAWEWASKHMTEMPTPLERQPLGSNVPAAQKAAIMKALAKNKEERFVSVREFIDAFTGNTPVSAGASAQAAAGKTEAVPAMDAAAPMSGGVGRAKTEMAQPMMGGGPPAGSSPQYGNAPSPSFAGPPPASPNAPAKKGGNGLVIGLGVLAVLLLGGGGIAMLSGKKSTPTPVTTSLTDMNATATATASATTAAATPTDTASAAPLEAPTVAAPLETPQAKAATQPAGGGATKPGGNKTPTPVPTPQPTQKVDPPVCIQARTAKVSKQPAAIVNSLEAKCRAAGGTP</sequence>
<keyword evidence="12" id="KW-1185">Reference proteome</keyword>
<dbReference type="InterPro" id="IPR017441">
    <property type="entry name" value="Protein_kinase_ATP_BS"/>
</dbReference>
<feature type="region of interest" description="Disordered" evidence="8">
    <location>
        <begin position="471"/>
        <end position="505"/>
    </location>
</feature>
<dbReference type="AlphaFoldDB" id="A0A0K1PQU7"/>
<dbReference type="SMART" id="SM00220">
    <property type="entry name" value="S_TKc"/>
    <property type="match status" value="1"/>
</dbReference>
<feature type="domain" description="Protein kinase" evidence="10">
    <location>
        <begin position="39"/>
        <end position="310"/>
    </location>
</feature>
<keyword evidence="5 11" id="KW-0418">Kinase</keyword>
<dbReference type="PROSITE" id="PS50011">
    <property type="entry name" value="PROTEIN_KINASE_DOM"/>
    <property type="match status" value="1"/>
</dbReference>
<evidence type="ECO:0000313" key="11">
    <source>
        <dbReference type="EMBL" id="AKU95903.1"/>
    </source>
</evidence>
<evidence type="ECO:0000256" key="6">
    <source>
        <dbReference type="ARBA" id="ARBA00022840"/>
    </source>
</evidence>
<feature type="region of interest" description="Disordered" evidence="8">
    <location>
        <begin position="350"/>
        <end position="387"/>
    </location>
</feature>
<keyword evidence="2 11" id="KW-0723">Serine/threonine-protein kinase</keyword>
<keyword evidence="6 7" id="KW-0067">ATP-binding</keyword>
<feature type="transmembrane region" description="Helical" evidence="9">
    <location>
        <begin position="394"/>
        <end position="415"/>
    </location>
</feature>
<dbReference type="OrthoDB" id="5488032at2"/>
<keyword evidence="9" id="KW-0472">Membrane</keyword>
<reference evidence="11 12" key="1">
    <citation type="submission" date="2015-08" db="EMBL/GenBank/DDBJ databases">
        <authorList>
            <person name="Babu N.S."/>
            <person name="Beckwith C.J."/>
            <person name="Beseler K.G."/>
            <person name="Brison A."/>
            <person name="Carone J.V."/>
            <person name="Caskin T.P."/>
            <person name="Diamond M."/>
            <person name="Durham M.E."/>
            <person name="Foxe J.M."/>
            <person name="Go M."/>
            <person name="Henderson B.A."/>
            <person name="Jones I.B."/>
            <person name="McGettigan J.A."/>
            <person name="Micheletti S.J."/>
            <person name="Nasrallah M.E."/>
            <person name="Ortiz D."/>
            <person name="Piller C.R."/>
            <person name="Privatt S.R."/>
            <person name="Schneider S.L."/>
            <person name="Sharp S."/>
            <person name="Smith T.C."/>
            <person name="Stanton J.D."/>
            <person name="Ullery H.E."/>
            <person name="Wilson R.J."/>
            <person name="Serrano M.G."/>
            <person name="Buck G."/>
            <person name="Lee V."/>
            <person name="Wang Y."/>
            <person name="Carvalho R."/>
            <person name="Voegtly L."/>
            <person name="Shi R."/>
            <person name="Duckworth R."/>
            <person name="Johnson A."/>
            <person name="Loviza R."/>
            <person name="Walstead R."/>
            <person name="Shah Z."/>
            <person name="Kiflezghi M."/>
            <person name="Wade K."/>
            <person name="Ball S.L."/>
            <person name="Bradley K.W."/>
            <person name="Asai D.J."/>
            <person name="Bowman C.A."/>
            <person name="Russell D.A."/>
            <person name="Pope W.H."/>
            <person name="Jacobs-Sera D."/>
            <person name="Hendrix R.W."/>
            <person name="Hatfull G.F."/>
        </authorList>
    </citation>
    <scope>NUCLEOTIDE SEQUENCE [LARGE SCALE GENOMIC DNA]</scope>
    <source>
        <strain evidence="11 12">DSM 27648</strain>
    </source>
</reference>
<dbReference type="InterPro" id="IPR000719">
    <property type="entry name" value="Prot_kinase_dom"/>
</dbReference>
<dbReference type="Gene3D" id="1.10.510.10">
    <property type="entry name" value="Transferase(Phosphotransferase) domain 1"/>
    <property type="match status" value="1"/>
</dbReference>
<name>A0A0K1PQU7_9BACT</name>
<keyword evidence="9" id="KW-0812">Transmembrane</keyword>
<organism evidence="11 12">
    <name type="scientific">Labilithrix luteola</name>
    <dbReference type="NCBI Taxonomy" id="1391654"/>
    <lineage>
        <taxon>Bacteria</taxon>
        <taxon>Pseudomonadati</taxon>
        <taxon>Myxococcota</taxon>
        <taxon>Polyangia</taxon>
        <taxon>Polyangiales</taxon>
        <taxon>Labilitrichaceae</taxon>
        <taxon>Labilithrix</taxon>
    </lineage>
</organism>
<dbReference type="GO" id="GO:0005524">
    <property type="term" value="F:ATP binding"/>
    <property type="evidence" value="ECO:0007669"/>
    <property type="project" value="UniProtKB-UniRule"/>
</dbReference>
<feature type="compositionally biased region" description="Low complexity" evidence="8">
    <location>
        <begin position="362"/>
        <end position="376"/>
    </location>
</feature>
<dbReference type="CDD" id="cd14014">
    <property type="entry name" value="STKc_PknB_like"/>
    <property type="match status" value="1"/>
</dbReference>
<keyword evidence="3" id="KW-0808">Transferase</keyword>
<evidence type="ECO:0000256" key="3">
    <source>
        <dbReference type="ARBA" id="ARBA00022679"/>
    </source>
</evidence>
<dbReference type="KEGG" id="llu:AKJ09_02567"/>
<dbReference type="STRING" id="1391654.AKJ09_02567"/>
<dbReference type="PROSITE" id="PS00107">
    <property type="entry name" value="PROTEIN_KINASE_ATP"/>
    <property type="match status" value="1"/>
</dbReference>
<feature type="binding site" evidence="7">
    <location>
        <position position="70"/>
    </location>
    <ligand>
        <name>ATP</name>
        <dbReference type="ChEBI" id="CHEBI:30616"/>
    </ligand>
</feature>